<reference evidence="3" key="2">
    <citation type="submission" date="1999-05" db="EMBL/GenBank/DDBJ databases">
        <authorList>
            <person name="Mao Y.Q."/>
            <person name="Varoglu M."/>
            <person name="Sherman D.H."/>
        </authorList>
    </citation>
    <scope>NUCLEOTIDE SEQUENCE</scope>
    <source>
        <strain evidence="3">NRRL 2564</strain>
    </source>
</reference>
<reference evidence="3" key="1">
    <citation type="journal article" date="1999" name="Chem. Biol.">
        <title>Molecular characterization and analysis of the biosynthetic gene cluster for the antitumor antibiotic mitomycin C from Streptomyces lavendulae NRRL 2564.</title>
        <authorList>
            <person name="Mao Y.Q."/>
            <person name="Varoglu M."/>
            <person name="Sherman D.H."/>
        </authorList>
    </citation>
    <scope>NUCLEOTIDE SEQUENCE</scope>
    <source>
        <strain evidence="3">NRRL 2564</strain>
    </source>
</reference>
<dbReference type="AlphaFoldDB" id="Q9X5Q3"/>
<evidence type="ECO:0000313" key="3">
    <source>
        <dbReference type="EMBL" id="AAD28453.1"/>
    </source>
</evidence>
<sequence>MTGDTDGAGGGDVTFRWPAAGDVTADLDLLAARVRGLLGHREDPLAGVGVAMPAICDAAGTVRTWPGRPSWAGLNLTAAFGQLLPGTPVACADDGDLAALAESRAAGCRHLLYVGVGTGIGGGIVHEGRAWPGPGRGSCEVGHVVVDRSGPRCDCGRAGCVQAVASGPATLRRAAERRGRETGFDELASGARLHAPWAEAAVDESAAALATAVTGICELAHPELVLVGGGFAAGVPGYVASVAAHVERLTRPGTDPVRVRPAVLGGRSSLHGALLLAREAHGRGNRPPESDRVSSDVSSDVSFGGVTDRAVGRSD</sequence>
<dbReference type="InterPro" id="IPR000600">
    <property type="entry name" value="ROK"/>
</dbReference>
<dbReference type="SUPFAM" id="SSF53067">
    <property type="entry name" value="Actin-like ATPase domain"/>
    <property type="match status" value="2"/>
</dbReference>
<accession>Q9X5Q3</accession>
<dbReference type="PANTHER" id="PTHR18964:SF149">
    <property type="entry name" value="BIFUNCTIONAL UDP-N-ACETYLGLUCOSAMINE 2-EPIMERASE_N-ACETYLMANNOSAMINE KINASE"/>
    <property type="match status" value="1"/>
</dbReference>
<reference evidence="3" key="3">
    <citation type="submission" date="2006-11" db="EMBL/GenBank/DDBJ databases">
        <authorList>
            <person name="Gruschow S."/>
            <person name="Chang L.C."/>
            <person name="Mao Y."/>
            <person name="Varoglu M."/>
            <person name="Sherman D.H."/>
        </authorList>
    </citation>
    <scope>NUCLEOTIDE SEQUENCE</scope>
    <source>
        <strain evidence="3">NRRL 2564</strain>
    </source>
</reference>
<evidence type="ECO:0000256" key="1">
    <source>
        <dbReference type="ARBA" id="ARBA00006479"/>
    </source>
</evidence>
<dbReference type="InterPro" id="IPR043129">
    <property type="entry name" value="ATPase_NBD"/>
</dbReference>
<dbReference type="Pfam" id="PF00480">
    <property type="entry name" value="ROK"/>
    <property type="match status" value="1"/>
</dbReference>
<proteinExistence type="inferred from homology"/>
<dbReference type="PANTHER" id="PTHR18964">
    <property type="entry name" value="ROK (REPRESSOR, ORF, KINASE) FAMILY"/>
    <property type="match status" value="1"/>
</dbReference>
<organism evidence="3">
    <name type="scientific">Streptomyces lavendulae</name>
    <dbReference type="NCBI Taxonomy" id="1914"/>
    <lineage>
        <taxon>Bacteria</taxon>
        <taxon>Bacillati</taxon>
        <taxon>Actinomycetota</taxon>
        <taxon>Actinomycetes</taxon>
        <taxon>Kitasatosporales</taxon>
        <taxon>Streptomycetaceae</taxon>
        <taxon>Streptomyces</taxon>
    </lineage>
</organism>
<feature type="region of interest" description="Disordered" evidence="2">
    <location>
        <begin position="279"/>
        <end position="315"/>
    </location>
</feature>
<evidence type="ECO:0000256" key="2">
    <source>
        <dbReference type="SAM" id="MobiDB-lite"/>
    </source>
</evidence>
<dbReference type="Gene3D" id="3.30.420.40">
    <property type="match status" value="2"/>
</dbReference>
<dbReference type="EMBL" id="AF127374">
    <property type="protein sequence ID" value="AAD28453.1"/>
    <property type="molecule type" value="Genomic_DNA"/>
</dbReference>
<protein>
    <submittedName>
        <fullName evidence="3">MitS</fullName>
    </submittedName>
</protein>
<gene>
    <name evidence="3" type="primary">mitS</name>
</gene>
<comment type="similarity">
    <text evidence="1">Belongs to the ROK (NagC/XylR) family.</text>
</comment>
<name>Q9X5Q3_STRLA</name>
<feature type="compositionally biased region" description="Basic and acidic residues" evidence="2">
    <location>
        <begin position="279"/>
        <end position="294"/>
    </location>
</feature>